<organism evidence="1 2">
    <name type="scientific">Pogona vitticeps</name>
    <name type="common">central bearded dragon</name>
    <dbReference type="NCBI Taxonomy" id="103695"/>
    <lineage>
        <taxon>Eukaryota</taxon>
        <taxon>Metazoa</taxon>
        <taxon>Chordata</taxon>
        <taxon>Craniata</taxon>
        <taxon>Vertebrata</taxon>
        <taxon>Euteleostomi</taxon>
        <taxon>Lepidosauria</taxon>
        <taxon>Squamata</taxon>
        <taxon>Bifurcata</taxon>
        <taxon>Unidentata</taxon>
        <taxon>Episquamata</taxon>
        <taxon>Toxicofera</taxon>
        <taxon>Iguania</taxon>
        <taxon>Acrodonta</taxon>
        <taxon>Agamidae</taxon>
        <taxon>Amphibolurinae</taxon>
        <taxon>Pogona</taxon>
    </lineage>
</organism>
<dbReference type="CTD" id="57415"/>
<dbReference type="InParanoid" id="A0A6J0UR46"/>
<dbReference type="InterPro" id="IPR028006">
    <property type="entry name" value="CEP15-like"/>
</dbReference>
<dbReference type="AlphaFoldDB" id="A0A6J0UR46"/>
<dbReference type="Pfam" id="PF15134">
    <property type="entry name" value="CEP15-like"/>
    <property type="match status" value="1"/>
</dbReference>
<sequence length="130" mass="15149">MASYLAREVQLAKRHDEILSQRSVLLQQMESHLEDKEAEKAWQMQEAAAAHKRNVVLLNDIEVAEKRLQSREHLLLHPDTINLQTLYWAKVEESIPKWEPFLLGRTDAPLGVKIKLTKQNTPRSKEFLSR</sequence>
<dbReference type="PANTHER" id="PTHR14286">
    <property type="entry name" value="GENE, 49355-RELATED"/>
    <property type="match status" value="1"/>
</dbReference>
<reference evidence="1" key="1">
    <citation type="submission" date="2025-05" db="UniProtKB">
        <authorList>
            <consortium name="RefSeq"/>
        </authorList>
    </citation>
    <scope>NUCLEOTIDE SEQUENCE [LARGE SCALE GENOMIC DNA]</scope>
</reference>
<proteinExistence type="predicted"/>
<dbReference type="FunCoup" id="A0A6J0UR46">
    <property type="interactions" value="25"/>
</dbReference>
<dbReference type="KEGG" id="pvt:110085127"/>
<evidence type="ECO:0000313" key="1">
    <source>
        <dbReference type="Proteomes" id="UP001652642"/>
    </source>
</evidence>
<dbReference type="PANTHER" id="PTHR14286:SF2">
    <property type="entry name" value="CENTROSOMAL PROTEIN 15 KDA"/>
    <property type="match status" value="1"/>
</dbReference>
<dbReference type="OrthoDB" id="9871079at2759"/>
<protein>
    <submittedName>
        <fullName evidence="2">Centrosomal protein 15</fullName>
    </submittedName>
</protein>
<reference evidence="2" key="2">
    <citation type="submission" date="2025-08" db="UniProtKB">
        <authorList>
            <consortium name="RefSeq"/>
        </authorList>
    </citation>
    <scope>IDENTIFICATION</scope>
</reference>
<dbReference type="RefSeq" id="XP_020660639.2">
    <property type="nucleotide sequence ID" value="XM_020804980.2"/>
</dbReference>
<name>A0A6J0UR46_9SAUR</name>
<evidence type="ECO:0000313" key="2">
    <source>
        <dbReference type="RefSeq" id="XP_020660639.2"/>
    </source>
</evidence>
<dbReference type="Proteomes" id="UP001652642">
    <property type="component" value="Chromosome 2"/>
</dbReference>
<dbReference type="GeneID" id="110085127"/>
<keyword evidence="1" id="KW-1185">Reference proteome</keyword>
<accession>A0A6J0UR46</accession>
<gene>
    <name evidence="2" type="primary">CEP15</name>
</gene>